<dbReference type="RefSeq" id="WP_218477378.1">
    <property type="nucleotide sequence ID" value="NZ_BAABJN010000004.1"/>
</dbReference>
<keyword evidence="2" id="KW-0472">Membrane</keyword>
<keyword evidence="4" id="KW-1185">Reference proteome</keyword>
<evidence type="ECO:0000313" key="3">
    <source>
        <dbReference type="EMBL" id="QXN94727.1"/>
    </source>
</evidence>
<dbReference type="Proteomes" id="UP000694257">
    <property type="component" value="Chromosome"/>
</dbReference>
<gene>
    <name evidence="3" type="ORF">KV110_17755</name>
</gene>
<dbReference type="EMBL" id="CP078145">
    <property type="protein sequence ID" value="QXN94727.1"/>
    <property type="molecule type" value="Genomic_DNA"/>
</dbReference>
<accession>A0ABX8S0W4</accession>
<keyword evidence="2" id="KW-1133">Transmembrane helix</keyword>
<reference evidence="3 4" key="1">
    <citation type="submission" date="2021-07" db="EMBL/GenBank/DDBJ databases">
        <title>Whole Genome Sequence of Nocardia Iowensis.</title>
        <authorList>
            <person name="Lamm A."/>
            <person name="Collins-Fairclough A.M."/>
            <person name="Bunk B."/>
            <person name="Sproer C."/>
        </authorList>
    </citation>
    <scope>NUCLEOTIDE SEQUENCE [LARGE SCALE GENOMIC DNA]</scope>
    <source>
        <strain evidence="3 4">NRRL 5646</strain>
    </source>
</reference>
<keyword evidence="2" id="KW-0812">Transmembrane</keyword>
<protein>
    <submittedName>
        <fullName evidence="3">Uncharacterized protein</fullName>
    </submittedName>
</protein>
<evidence type="ECO:0000256" key="2">
    <source>
        <dbReference type="SAM" id="Phobius"/>
    </source>
</evidence>
<feature type="transmembrane region" description="Helical" evidence="2">
    <location>
        <begin position="63"/>
        <end position="86"/>
    </location>
</feature>
<name>A0ABX8S0W4_NOCIO</name>
<evidence type="ECO:0000256" key="1">
    <source>
        <dbReference type="SAM" id="MobiDB-lite"/>
    </source>
</evidence>
<feature type="region of interest" description="Disordered" evidence="1">
    <location>
        <begin position="120"/>
        <end position="143"/>
    </location>
</feature>
<feature type="transmembrane region" description="Helical" evidence="2">
    <location>
        <begin position="92"/>
        <end position="113"/>
    </location>
</feature>
<proteinExistence type="predicted"/>
<sequence>MVELFPGTGGIEPALPSRHECSKCGPTCLPRVRADTPPANWLDLIDRQSLLLCSGHWSWKPTLYVAGLVLALSAPFVAAVVVGLILGSTGAVVGGGAGILGGAGLIAGAISWVRRRHRHLPVPSPSPPADDSGSTESGAPRAA</sequence>
<organism evidence="3 4">
    <name type="scientific">Nocardia iowensis</name>
    <dbReference type="NCBI Taxonomy" id="204891"/>
    <lineage>
        <taxon>Bacteria</taxon>
        <taxon>Bacillati</taxon>
        <taxon>Actinomycetota</taxon>
        <taxon>Actinomycetes</taxon>
        <taxon>Mycobacteriales</taxon>
        <taxon>Nocardiaceae</taxon>
        <taxon>Nocardia</taxon>
    </lineage>
</organism>
<evidence type="ECO:0000313" key="4">
    <source>
        <dbReference type="Proteomes" id="UP000694257"/>
    </source>
</evidence>